<evidence type="ECO:0000313" key="6">
    <source>
        <dbReference type="Proteomes" id="UP000195437"/>
    </source>
</evidence>
<comment type="similarity">
    <text evidence="1">Belongs to the aldo/keto reductase family.</text>
</comment>
<dbReference type="EMBL" id="CP021434">
    <property type="protein sequence ID" value="ARU60660.1"/>
    <property type="molecule type" value="Genomic_DNA"/>
</dbReference>
<dbReference type="AlphaFoldDB" id="A0A1Y0IK44"/>
<keyword evidence="2" id="KW-0521">NADP</keyword>
<dbReference type="KEGG" id="tum:CBW65_05855"/>
<dbReference type="PANTHER" id="PTHR43827:SF3">
    <property type="entry name" value="NADP-DEPENDENT OXIDOREDUCTASE DOMAIN-CONTAINING PROTEIN"/>
    <property type="match status" value="1"/>
</dbReference>
<dbReference type="SUPFAM" id="SSF51430">
    <property type="entry name" value="NAD(P)-linked oxidoreductase"/>
    <property type="match status" value="1"/>
</dbReference>
<evidence type="ECO:0000313" key="5">
    <source>
        <dbReference type="EMBL" id="ARU60660.1"/>
    </source>
</evidence>
<reference evidence="6" key="1">
    <citation type="submission" date="2017-05" db="EMBL/GenBank/DDBJ databases">
        <authorList>
            <person name="Sung H."/>
        </authorList>
    </citation>
    <scope>NUCLEOTIDE SEQUENCE [LARGE SCALE GENOMIC DNA]</scope>
    <source>
        <strain evidence="6">AR23208</strain>
    </source>
</reference>
<dbReference type="GO" id="GO:0016616">
    <property type="term" value="F:oxidoreductase activity, acting on the CH-OH group of donors, NAD or NADP as acceptor"/>
    <property type="evidence" value="ECO:0007669"/>
    <property type="project" value="UniProtKB-ARBA"/>
</dbReference>
<dbReference type="InterPro" id="IPR020471">
    <property type="entry name" value="AKR"/>
</dbReference>
<feature type="domain" description="NADP-dependent oxidoreductase" evidence="4">
    <location>
        <begin position="4"/>
        <end position="87"/>
    </location>
</feature>
<evidence type="ECO:0000259" key="4">
    <source>
        <dbReference type="Pfam" id="PF00248"/>
    </source>
</evidence>
<evidence type="ECO:0000256" key="2">
    <source>
        <dbReference type="ARBA" id="ARBA00022857"/>
    </source>
</evidence>
<dbReference type="PANTHER" id="PTHR43827">
    <property type="entry name" value="2,5-DIKETO-D-GLUCONIC ACID REDUCTASE"/>
    <property type="match status" value="1"/>
</dbReference>
<keyword evidence="3" id="KW-0560">Oxidoreductase</keyword>
<dbReference type="InterPro" id="IPR023210">
    <property type="entry name" value="NADP_OxRdtase_dom"/>
</dbReference>
<name>A0A1Y0IK44_9BACL</name>
<evidence type="ECO:0000256" key="1">
    <source>
        <dbReference type="ARBA" id="ARBA00007905"/>
    </source>
</evidence>
<keyword evidence="6" id="KW-1185">Reference proteome</keyword>
<accession>A0A1Y0IK44</accession>
<sequence length="102" mass="11739">MEDYLDQHGILPVAWSPLAQGQILQEQALQTIAEHHNKSVAQIVLRWQFQTGWATIPKSIRPERIQSNADLFDFTLTDEEITTINTLDQHKRVGPDPDNFNF</sequence>
<gene>
    <name evidence="5" type="ORF">CBW65_05855</name>
</gene>
<proteinExistence type="inferred from homology"/>
<evidence type="ECO:0000256" key="3">
    <source>
        <dbReference type="ARBA" id="ARBA00023002"/>
    </source>
</evidence>
<dbReference type="Gene3D" id="3.20.20.100">
    <property type="entry name" value="NADP-dependent oxidoreductase domain"/>
    <property type="match status" value="1"/>
</dbReference>
<dbReference type="InterPro" id="IPR036812">
    <property type="entry name" value="NAD(P)_OxRdtase_dom_sf"/>
</dbReference>
<dbReference type="Pfam" id="PF00248">
    <property type="entry name" value="Aldo_ket_red"/>
    <property type="match status" value="1"/>
</dbReference>
<dbReference type="Proteomes" id="UP000195437">
    <property type="component" value="Chromosome"/>
</dbReference>
<protein>
    <recommendedName>
        <fullName evidence="4">NADP-dependent oxidoreductase domain-containing protein</fullName>
    </recommendedName>
</protein>
<organism evidence="5 6">
    <name type="scientific">Tumebacillus avium</name>
    <dbReference type="NCBI Taxonomy" id="1903704"/>
    <lineage>
        <taxon>Bacteria</taxon>
        <taxon>Bacillati</taxon>
        <taxon>Bacillota</taxon>
        <taxon>Bacilli</taxon>
        <taxon>Bacillales</taxon>
        <taxon>Alicyclobacillaceae</taxon>
        <taxon>Tumebacillus</taxon>
    </lineage>
</organism>